<keyword evidence="2" id="KW-1185">Reference proteome</keyword>
<proteinExistence type="predicted"/>
<dbReference type="Proteomes" id="UP001055811">
    <property type="component" value="Linkage Group LG04"/>
</dbReference>
<accession>A0ACB9DZZ2</accession>
<evidence type="ECO:0000313" key="2">
    <source>
        <dbReference type="Proteomes" id="UP001055811"/>
    </source>
</evidence>
<gene>
    <name evidence="1" type="ORF">L2E82_23133</name>
</gene>
<sequence>MVVVDLVQWWSREEREELKSRRSYIQPGRSQKSQICDFHSKATYGGDGRRGIQKFSGFGSTSGSRDYLYRSDFHFLVINYCILTENVDQHQNLKVFLDSILYKQFGS</sequence>
<name>A0ACB9DZZ2_CICIN</name>
<organism evidence="1 2">
    <name type="scientific">Cichorium intybus</name>
    <name type="common">Chicory</name>
    <dbReference type="NCBI Taxonomy" id="13427"/>
    <lineage>
        <taxon>Eukaryota</taxon>
        <taxon>Viridiplantae</taxon>
        <taxon>Streptophyta</taxon>
        <taxon>Embryophyta</taxon>
        <taxon>Tracheophyta</taxon>
        <taxon>Spermatophyta</taxon>
        <taxon>Magnoliopsida</taxon>
        <taxon>eudicotyledons</taxon>
        <taxon>Gunneridae</taxon>
        <taxon>Pentapetalae</taxon>
        <taxon>asterids</taxon>
        <taxon>campanulids</taxon>
        <taxon>Asterales</taxon>
        <taxon>Asteraceae</taxon>
        <taxon>Cichorioideae</taxon>
        <taxon>Cichorieae</taxon>
        <taxon>Cichoriinae</taxon>
        <taxon>Cichorium</taxon>
    </lineage>
</organism>
<reference evidence="2" key="1">
    <citation type="journal article" date="2022" name="Mol. Ecol. Resour.">
        <title>The genomes of chicory, endive, great burdock and yacon provide insights into Asteraceae palaeo-polyploidization history and plant inulin production.</title>
        <authorList>
            <person name="Fan W."/>
            <person name="Wang S."/>
            <person name="Wang H."/>
            <person name="Wang A."/>
            <person name="Jiang F."/>
            <person name="Liu H."/>
            <person name="Zhao H."/>
            <person name="Xu D."/>
            <person name="Zhang Y."/>
        </authorList>
    </citation>
    <scope>NUCLEOTIDE SEQUENCE [LARGE SCALE GENOMIC DNA]</scope>
    <source>
        <strain evidence="2">cv. Punajuju</strain>
    </source>
</reference>
<reference evidence="1 2" key="2">
    <citation type="journal article" date="2022" name="Mol. Ecol. Resour.">
        <title>The genomes of chicory, endive, great burdock and yacon provide insights into Asteraceae paleo-polyploidization history and plant inulin production.</title>
        <authorList>
            <person name="Fan W."/>
            <person name="Wang S."/>
            <person name="Wang H."/>
            <person name="Wang A."/>
            <person name="Jiang F."/>
            <person name="Liu H."/>
            <person name="Zhao H."/>
            <person name="Xu D."/>
            <person name="Zhang Y."/>
        </authorList>
    </citation>
    <scope>NUCLEOTIDE SEQUENCE [LARGE SCALE GENOMIC DNA]</scope>
    <source>
        <strain evidence="2">cv. Punajuju</strain>
        <tissue evidence="1">Leaves</tissue>
    </source>
</reference>
<dbReference type="EMBL" id="CM042012">
    <property type="protein sequence ID" value="KAI3752031.1"/>
    <property type="molecule type" value="Genomic_DNA"/>
</dbReference>
<comment type="caution">
    <text evidence="1">The sequence shown here is derived from an EMBL/GenBank/DDBJ whole genome shotgun (WGS) entry which is preliminary data.</text>
</comment>
<evidence type="ECO:0000313" key="1">
    <source>
        <dbReference type="EMBL" id="KAI3752031.1"/>
    </source>
</evidence>
<protein>
    <submittedName>
        <fullName evidence="1">Uncharacterized protein</fullName>
    </submittedName>
</protein>